<protein>
    <submittedName>
        <fullName evidence="1">Uncharacterized protein</fullName>
    </submittedName>
</protein>
<dbReference type="OrthoDB" id="4932961at2"/>
<evidence type="ECO:0000313" key="1">
    <source>
        <dbReference type="EMBL" id="AZS37467.1"/>
    </source>
</evidence>
<dbReference type="KEGG" id="mlv:CVS47_02104"/>
<sequence length="252" mass="25985">MSGDRIAVATSLEPYRTAVAELPLRARAATGREGIVVIPGLGRWTDAAATAAADGASALVITDPELVSADAVRELSAGLRIPVVVERPRLRPDTAEDALRARSGSAPRMLIAEASGPAAALDAVTRDAAGWLRMLSGGALRVVSGDRTLALLQTTAGLAATFGTIAAARTSVGMRIEVLGEVQTQVDVGLAARIVTTSSAGTLIAPARFETSARVALRRALEALETGSAPIDLDDLADDTALLEDLRCTARR</sequence>
<name>A0A3Q9IYZ6_9MICO</name>
<proteinExistence type="predicted"/>
<dbReference type="AlphaFoldDB" id="A0A3Q9IYZ6"/>
<evidence type="ECO:0000313" key="2">
    <source>
        <dbReference type="Proteomes" id="UP000276888"/>
    </source>
</evidence>
<dbReference type="Proteomes" id="UP000276888">
    <property type="component" value="Chromosome"/>
</dbReference>
<reference evidence="1 2" key="1">
    <citation type="submission" date="2018-08" db="EMBL/GenBank/DDBJ databases">
        <title>Microbacterium lemovicicum sp. nov., a bacterium isolated from a natural uranium-rich soil.</title>
        <authorList>
            <person name="ORTET P."/>
        </authorList>
    </citation>
    <scope>NUCLEOTIDE SEQUENCE [LARGE SCALE GENOMIC DNA]</scope>
    <source>
        <strain evidence="1 2">Viu22</strain>
    </source>
</reference>
<gene>
    <name evidence="1" type="ORF">CVS47_02104</name>
</gene>
<dbReference type="EMBL" id="CP031423">
    <property type="protein sequence ID" value="AZS37467.1"/>
    <property type="molecule type" value="Genomic_DNA"/>
</dbReference>
<accession>A0A3Q9IYZ6</accession>
<dbReference type="RefSeq" id="WP_127096018.1">
    <property type="nucleotide sequence ID" value="NZ_CP031423.1"/>
</dbReference>
<keyword evidence="2" id="KW-1185">Reference proteome</keyword>
<organism evidence="1 2">
    <name type="scientific">Microbacterium lemovicicum</name>
    <dbReference type="NCBI Taxonomy" id="1072463"/>
    <lineage>
        <taxon>Bacteria</taxon>
        <taxon>Bacillati</taxon>
        <taxon>Actinomycetota</taxon>
        <taxon>Actinomycetes</taxon>
        <taxon>Micrococcales</taxon>
        <taxon>Microbacteriaceae</taxon>
        <taxon>Microbacterium</taxon>
    </lineage>
</organism>